<evidence type="ECO:0000313" key="1">
    <source>
        <dbReference type="EMBL" id="AKB71376.1"/>
    </source>
</evidence>
<dbReference type="AlphaFoldDB" id="A0A0E3RVQ8"/>
<gene>
    <name evidence="1" type="ORF">MSMAC_1486</name>
</gene>
<protein>
    <submittedName>
        <fullName evidence="1">Uncharacterized protein</fullName>
    </submittedName>
</protein>
<dbReference type="SUPFAM" id="SSF55486">
    <property type="entry name" value="Metalloproteases ('zincins'), catalytic domain"/>
    <property type="match status" value="1"/>
</dbReference>
<dbReference type="Proteomes" id="UP000033071">
    <property type="component" value="Chromosome"/>
</dbReference>
<dbReference type="Pfam" id="PF13688">
    <property type="entry name" value="Reprolysin_5"/>
    <property type="match status" value="1"/>
</dbReference>
<evidence type="ECO:0000313" key="2">
    <source>
        <dbReference type="Proteomes" id="UP000033071"/>
    </source>
</evidence>
<dbReference type="GeneID" id="24881414"/>
<dbReference type="HOGENOM" id="CLU_932590_0_0_2"/>
<dbReference type="InterPro" id="IPR024079">
    <property type="entry name" value="MetalloPept_cat_dom_sf"/>
</dbReference>
<organism evidence="1 2">
    <name type="scientific">Methanosarcina mazei C16</name>
    <dbReference type="NCBI Taxonomy" id="1434113"/>
    <lineage>
        <taxon>Archaea</taxon>
        <taxon>Methanobacteriati</taxon>
        <taxon>Methanobacteriota</taxon>
        <taxon>Stenosarchaea group</taxon>
        <taxon>Methanomicrobia</taxon>
        <taxon>Methanosarcinales</taxon>
        <taxon>Methanosarcinaceae</taxon>
        <taxon>Methanosarcina</taxon>
    </lineage>
</organism>
<dbReference type="EMBL" id="CP009514">
    <property type="protein sequence ID" value="AKB71376.1"/>
    <property type="molecule type" value="Genomic_DNA"/>
</dbReference>
<dbReference type="RefSeq" id="WP_048036446.1">
    <property type="nucleotide sequence ID" value="NZ_CP009514.1"/>
</dbReference>
<dbReference type="KEGG" id="mmac:MSMAC_1486"/>
<reference evidence="1 2" key="1">
    <citation type="submission" date="2014-07" db="EMBL/GenBank/DDBJ databases">
        <title>Methanogenic archaea and the global carbon cycle.</title>
        <authorList>
            <person name="Henriksen J.R."/>
            <person name="Luke J."/>
            <person name="Reinhart S."/>
            <person name="Benedict M.N."/>
            <person name="Youngblut N.D."/>
            <person name="Metcalf M.E."/>
            <person name="Whitaker R.J."/>
            <person name="Metcalf W.W."/>
        </authorList>
    </citation>
    <scope>NUCLEOTIDE SEQUENCE [LARGE SCALE GENOMIC DNA]</scope>
    <source>
        <strain evidence="1 2">C16</strain>
    </source>
</reference>
<proteinExistence type="predicted"/>
<dbReference type="PATRIC" id="fig|1434113.4.peg.1870"/>
<dbReference type="GO" id="GO:0008237">
    <property type="term" value="F:metallopeptidase activity"/>
    <property type="evidence" value="ECO:0007669"/>
    <property type="project" value="InterPro"/>
</dbReference>
<accession>A0A0E3RVQ8</accession>
<dbReference type="Gene3D" id="3.40.390.10">
    <property type="entry name" value="Collagenase (Catalytic Domain)"/>
    <property type="match status" value="1"/>
</dbReference>
<sequence>MIANRKFGIGALLAAMLLMSMVFVPAVNAADNAAKENQDDTSVGEPWFEKGDELNRLSIDELRALAEQNETVRKMIEEDLKIKPAQIESLKDLENLPDNYPEDIRKAEIENFTSKNINQQFSTKATTTNTVDVWIVADEEYRSTFGSNWQTQAYNTIENADNAFYNDHNINFVVGKYSTWDSDDSTDNSSLLLAEAQSETGWNSNHQGMDMLAIFTNQAMDHRGRSESMNYNGGDAWIMKHQITSGWDWHLAQHEASHNYNCPDHGYFGPICIMTYANMMDEDNWCVDCDQTIETNRNHF</sequence>
<name>A0A0E3RVQ8_METMZ</name>